<dbReference type="GeneID" id="69972230"/>
<keyword evidence="1 2" id="KW-0732">Signal</keyword>
<evidence type="ECO:0000313" key="5">
    <source>
        <dbReference type="Proteomes" id="UP000019146"/>
    </source>
</evidence>
<dbReference type="SMART" id="SM00062">
    <property type="entry name" value="PBPb"/>
    <property type="match status" value="1"/>
</dbReference>
<reference evidence="4 5" key="1">
    <citation type="journal article" date="2014" name="Genome Announc.">
        <title>Draft Genome Sequence of the Haloacid-Degrading Burkholderia caribensis Strain MBA4.</title>
        <authorList>
            <person name="Pan Y."/>
            <person name="Kong K.F."/>
            <person name="Tsang J.S."/>
        </authorList>
    </citation>
    <scope>NUCLEOTIDE SEQUENCE [LARGE SCALE GENOMIC DNA]</scope>
    <source>
        <strain evidence="4 5">MBA4</strain>
    </source>
</reference>
<feature type="chain" id="PRO_5006054357" evidence="2">
    <location>
        <begin position="31"/>
        <end position="276"/>
    </location>
</feature>
<gene>
    <name evidence="4" type="ORF">K788_0000435</name>
</gene>
<accession>A0A0P0RIF1</accession>
<protein>
    <submittedName>
        <fullName evidence="4">ABC-type amino acid transport/signal transduction system, periplasmic component/domain</fullName>
    </submittedName>
</protein>
<evidence type="ECO:0000259" key="3">
    <source>
        <dbReference type="SMART" id="SM00062"/>
    </source>
</evidence>
<evidence type="ECO:0000313" key="4">
    <source>
        <dbReference type="EMBL" id="ALL68523.1"/>
    </source>
</evidence>
<dbReference type="KEGG" id="bcai:K788_0000435"/>
<sequence>MFIRSQFISRLVGTTLAAALIIGLAVSAQAEPESGTITAGHLKVAMAATYPPFESVQNGKIVGSDPDFGTLLAKQLGMSVSFEDAKFSTLILGLSARRYDAIISGMYITPERTAQASAVPYAQTSSAILVTAASGLSPKKPEDLCGMHVGIVSGTVYLPKLRDLSSSYCKSSGKGEINISEYPTTAEAIQAMLSNNVQAGMQVANTAYTLAAKSNGRIVVSSTDLIYPQVIGIYVRKDNIALIQAITKGIEGMKQSGELDKWLKDNHLFMAPASAG</sequence>
<evidence type="ECO:0000256" key="1">
    <source>
        <dbReference type="ARBA" id="ARBA00022729"/>
    </source>
</evidence>
<dbReference type="InterPro" id="IPR001638">
    <property type="entry name" value="Solute-binding_3/MltF_N"/>
</dbReference>
<dbReference type="PANTHER" id="PTHR35936:SF17">
    <property type="entry name" value="ARGININE-BINDING EXTRACELLULAR PROTEIN ARTP"/>
    <property type="match status" value="1"/>
</dbReference>
<feature type="signal peptide" evidence="2">
    <location>
        <begin position="1"/>
        <end position="30"/>
    </location>
</feature>
<evidence type="ECO:0000256" key="2">
    <source>
        <dbReference type="SAM" id="SignalP"/>
    </source>
</evidence>
<name>A0A0P0RIF1_9BURK</name>
<dbReference type="AlphaFoldDB" id="A0A0P0RIF1"/>
<dbReference type="Pfam" id="PF00497">
    <property type="entry name" value="SBP_bac_3"/>
    <property type="match status" value="1"/>
</dbReference>
<feature type="domain" description="Solute-binding protein family 3/N-terminal" evidence="3">
    <location>
        <begin position="41"/>
        <end position="266"/>
    </location>
</feature>
<dbReference type="PANTHER" id="PTHR35936">
    <property type="entry name" value="MEMBRANE-BOUND LYTIC MUREIN TRANSGLYCOSYLASE F"/>
    <property type="match status" value="1"/>
</dbReference>
<dbReference type="Proteomes" id="UP000019146">
    <property type="component" value="Chromosome 2"/>
</dbReference>
<dbReference type="RefSeq" id="WP_035998050.1">
    <property type="nucleotide sequence ID" value="NZ_CP012747.1"/>
</dbReference>
<dbReference type="SUPFAM" id="SSF53850">
    <property type="entry name" value="Periplasmic binding protein-like II"/>
    <property type="match status" value="1"/>
</dbReference>
<dbReference type="Gene3D" id="3.40.190.10">
    <property type="entry name" value="Periplasmic binding protein-like II"/>
    <property type="match status" value="2"/>
</dbReference>
<proteinExistence type="predicted"/>
<dbReference type="EMBL" id="CP012747">
    <property type="protein sequence ID" value="ALL68523.1"/>
    <property type="molecule type" value="Genomic_DNA"/>
</dbReference>
<organism evidence="4 5">
    <name type="scientific">Paraburkholderia caribensis MBA4</name>
    <dbReference type="NCBI Taxonomy" id="1323664"/>
    <lineage>
        <taxon>Bacteria</taxon>
        <taxon>Pseudomonadati</taxon>
        <taxon>Pseudomonadota</taxon>
        <taxon>Betaproteobacteria</taxon>
        <taxon>Burkholderiales</taxon>
        <taxon>Burkholderiaceae</taxon>
        <taxon>Paraburkholderia</taxon>
    </lineage>
</organism>